<dbReference type="Pfam" id="PF03255">
    <property type="entry name" value="ACCA"/>
    <property type="match status" value="1"/>
</dbReference>
<comment type="subunit">
    <text evidence="10">Acetyl-CoA carboxylase is a heterohexamer composed of biotin carboxyl carrier protein (AccB), biotin carboxylase (AccC) and two subunits each of ACCase subunit alpha (AccA) and ACCase subunit beta (AccD).</text>
</comment>
<dbReference type="NCBIfam" id="NF041504">
    <property type="entry name" value="AccA_sub"/>
    <property type="match status" value="1"/>
</dbReference>
<dbReference type="EC" id="2.1.3.15" evidence="10"/>
<comment type="function">
    <text evidence="10">Component of the acetyl coenzyme A carboxylase (ACC) complex. First, biotin carboxylase catalyzes the carboxylation of biotin on its carrier protein (BCCP) and then the CO(2) group is transferred by the carboxyltransferase to acetyl-CoA to form malonyl-CoA.</text>
</comment>
<evidence type="ECO:0000313" key="12">
    <source>
        <dbReference type="EMBL" id="OQB75119.1"/>
    </source>
</evidence>
<proteinExistence type="inferred from homology"/>
<accession>A0A1V6CDV8</accession>
<dbReference type="PROSITE" id="PS50989">
    <property type="entry name" value="COA_CT_CTER"/>
    <property type="match status" value="1"/>
</dbReference>
<sequence>MERKYLDFEKPIEEIDKKILYLQEIKKKKNIDNQLQITQMQQLFRETTKQIYSNLTAWQKVQVARHPQRPHTNDYILKLLEELYELHGDRVCKDDPAIISVIGKFRGTPVAIIGHQKGRDTEENIKRNFGMAHPEGYRKALRVMKMAEKFSFPIITLVDTPGAHPHMEAEERNQALAIANNIYEMSQIRTPIIVTIIGEGGSGGALGIGVGDIIIMLEFAIYSVISPEGCASILWKDQKALTEAAESLKLTAPELFNLGLIDEVVNEPLGGAHAQPEEMIKILGNCLEKKLAELCSMNLNTLLEKRYQKYRNTGIYLTEKH</sequence>
<dbReference type="EMBL" id="MWDQ01000023">
    <property type="protein sequence ID" value="OQB75119.1"/>
    <property type="molecule type" value="Genomic_DNA"/>
</dbReference>
<dbReference type="SUPFAM" id="SSF52096">
    <property type="entry name" value="ClpP/crotonase"/>
    <property type="match status" value="1"/>
</dbReference>
<protein>
    <recommendedName>
        <fullName evidence="10">Acetyl-coenzyme A carboxylase carboxyl transferase subunit alpha</fullName>
        <shortName evidence="10">ACCase subunit alpha</shortName>
        <shortName evidence="10">Acetyl-CoA carboxylase carboxyltransferase subunit alpha</shortName>
        <ecNumber evidence="10">2.1.3.15</ecNumber>
    </recommendedName>
</protein>
<comment type="pathway">
    <text evidence="1 10">Lipid metabolism; malonyl-CoA biosynthesis; malonyl-CoA from acetyl-CoA: step 1/1.</text>
</comment>
<dbReference type="InterPro" id="IPR001095">
    <property type="entry name" value="Acetyl_CoA_COase_a_su"/>
</dbReference>
<dbReference type="InterPro" id="IPR011763">
    <property type="entry name" value="COA_CT_C"/>
</dbReference>
<keyword evidence="2 10" id="KW-0444">Lipid biosynthesis</keyword>
<evidence type="ECO:0000256" key="9">
    <source>
        <dbReference type="ARBA" id="ARBA00049152"/>
    </source>
</evidence>
<evidence type="ECO:0000259" key="11">
    <source>
        <dbReference type="PROSITE" id="PS50989"/>
    </source>
</evidence>
<evidence type="ECO:0000256" key="3">
    <source>
        <dbReference type="ARBA" id="ARBA00022679"/>
    </source>
</evidence>
<keyword evidence="7 10" id="KW-0443">Lipid metabolism</keyword>
<keyword evidence="3 10" id="KW-0808">Transferase</keyword>
<name>A0A1V6CDV8_UNCT6</name>
<dbReference type="PRINTS" id="PR01069">
    <property type="entry name" value="ACCCTRFRASEA"/>
</dbReference>
<dbReference type="AlphaFoldDB" id="A0A1V6CDV8"/>
<dbReference type="NCBIfam" id="TIGR00513">
    <property type="entry name" value="accA"/>
    <property type="match status" value="1"/>
</dbReference>
<organism evidence="12">
    <name type="scientific">candidate division TA06 bacterium ADurb.Bin131</name>
    <dbReference type="NCBI Taxonomy" id="1852827"/>
    <lineage>
        <taxon>Bacteria</taxon>
        <taxon>Bacteria division TA06</taxon>
    </lineage>
</organism>
<evidence type="ECO:0000256" key="6">
    <source>
        <dbReference type="ARBA" id="ARBA00022840"/>
    </source>
</evidence>
<dbReference type="GO" id="GO:0005524">
    <property type="term" value="F:ATP binding"/>
    <property type="evidence" value="ECO:0007669"/>
    <property type="project" value="UniProtKB-KW"/>
</dbReference>
<keyword evidence="6 10" id="KW-0067">ATP-binding</keyword>
<keyword evidence="5 10" id="KW-0276">Fatty acid metabolism</keyword>
<comment type="caution">
    <text evidence="12">The sequence shown here is derived from an EMBL/GenBank/DDBJ whole genome shotgun (WGS) entry which is preliminary data.</text>
</comment>
<comment type="catalytic activity">
    <reaction evidence="9 10">
        <text>N(6)-carboxybiotinyl-L-lysyl-[protein] + acetyl-CoA = N(6)-biotinyl-L-lysyl-[protein] + malonyl-CoA</text>
        <dbReference type="Rhea" id="RHEA:54728"/>
        <dbReference type="Rhea" id="RHEA-COMP:10505"/>
        <dbReference type="Rhea" id="RHEA-COMP:10506"/>
        <dbReference type="ChEBI" id="CHEBI:57288"/>
        <dbReference type="ChEBI" id="CHEBI:57384"/>
        <dbReference type="ChEBI" id="CHEBI:83144"/>
        <dbReference type="ChEBI" id="CHEBI:83145"/>
        <dbReference type="EC" id="2.1.3.15"/>
    </reaction>
</comment>
<dbReference type="PANTHER" id="PTHR42853">
    <property type="entry name" value="ACETYL-COENZYME A CARBOXYLASE CARBOXYL TRANSFERASE SUBUNIT ALPHA"/>
    <property type="match status" value="1"/>
</dbReference>
<evidence type="ECO:0000256" key="2">
    <source>
        <dbReference type="ARBA" id="ARBA00022516"/>
    </source>
</evidence>
<comment type="similarity">
    <text evidence="10">Belongs to the AccA family.</text>
</comment>
<keyword evidence="8 10" id="KW-0275">Fatty acid biosynthesis</keyword>
<evidence type="ECO:0000256" key="4">
    <source>
        <dbReference type="ARBA" id="ARBA00022741"/>
    </source>
</evidence>
<evidence type="ECO:0000256" key="8">
    <source>
        <dbReference type="ARBA" id="ARBA00023160"/>
    </source>
</evidence>
<dbReference type="PANTHER" id="PTHR42853:SF3">
    <property type="entry name" value="ACETYL-COENZYME A CARBOXYLASE CARBOXYL TRANSFERASE SUBUNIT ALPHA, CHLOROPLASTIC"/>
    <property type="match status" value="1"/>
</dbReference>
<dbReference type="Proteomes" id="UP000485562">
    <property type="component" value="Unassembled WGS sequence"/>
</dbReference>
<keyword evidence="12" id="KW-0436">Ligase</keyword>
<keyword evidence="4 10" id="KW-0547">Nucleotide-binding</keyword>
<dbReference type="NCBIfam" id="NF004344">
    <property type="entry name" value="PRK05724.1"/>
    <property type="match status" value="1"/>
</dbReference>
<reference evidence="12" key="1">
    <citation type="submission" date="2017-02" db="EMBL/GenBank/DDBJ databases">
        <title>Delving into the versatile metabolic prowess of the omnipresent phylum Bacteroidetes.</title>
        <authorList>
            <person name="Nobu M.K."/>
            <person name="Mei R."/>
            <person name="Narihiro T."/>
            <person name="Kuroda K."/>
            <person name="Liu W.-T."/>
        </authorList>
    </citation>
    <scope>NUCLEOTIDE SEQUENCE</scope>
    <source>
        <strain evidence="12">ADurb.Bin131</strain>
    </source>
</reference>
<dbReference type="GO" id="GO:2001295">
    <property type="term" value="P:malonyl-CoA biosynthetic process"/>
    <property type="evidence" value="ECO:0007669"/>
    <property type="project" value="UniProtKB-UniRule"/>
</dbReference>
<dbReference type="GO" id="GO:0016743">
    <property type="term" value="F:carboxyl- or carbamoyltransferase activity"/>
    <property type="evidence" value="ECO:0007669"/>
    <property type="project" value="UniProtKB-UniRule"/>
</dbReference>
<dbReference type="Gene3D" id="3.90.226.10">
    <property type="entry name" value="2-enoyl-CoA Hydratase, Chain A, domain 1"/>
    <property type="match status" value="1"/>
</dbReference>
<dbReference type="InterPro" id="IPR029045">
    <property type="entry name" value="ClpP/crotonase-like_dom_sf"/>
</dbReference>
<dbReference type="HAMAP" id="MF_00823">
    <property type="entry name" value="AcetylCoA_CT_alpha"/>
    <property type="match status" value="1"/>
</dbReference>
<gene>
    <name evidence="10 12" type="primary">accA</name>
    <name evidence="12" type="ORF">BWX89_00144</name>
</gene>
<dbReference type="UniPathway" id="UPA00655">
    <property type="reaction ID" value="UER00711"/>
</dbReference>
<evidence type="ECO:0000256" key="7">
    <source>
        <dbReference type="ARBA" id="ARBA00023098"/>
    </source>
</evidence>
<dbReference type="GO" id="GO:0009317">
    <property type="term" value="C:acetyl-CoA carboxylase complex"/>
    <property type="evidence" value="ECO:0007669"/>
    <property type="project" value="InterPro"/>
</dbReference>
<dbReference type="GO" id="GO:0006633">
    <property type="term" value="P:fatty acid biosynthetic process"/>
    <property type="evidence" value="ECO:0007669"/>
    <property type="project" value="UniProtKB-KW"/>
</dbReference>
<feature type="domain" description="CoA carboxyltransferase C-terminal" evidence="11">
    <location>
        <begin position="35"/>
        <end position="293"/>
    </location>
</feature>
<dbReference type="GO" id="GO:0003989">
    <property type="term" value="F:acetyl-CoA carboxylase activity"/>
    <property type="evidence" value="ECO:0007669"/>
    <property type="project" value="InterPro"/>
</dbReference>
<evidence type="ECO:0000256" key="1">
    <source>
        <dbReference type="ARBA" id="ARBA00004956"/>
    </source>
</evidence>
<evidence type="ECO:0000256" key="5">
    <source>
        <dbReference type="ARBA" id="ARBA00022832"/>
    </source>
</evidence>
<comment type="subcellular location">
    <subcellularLocation>
        <location evidence="10">Cytoplasm</location>
    </subcellularLocation>
</comment>
<keyword evidence="10" id="KW-0963">Cytoplasm</keyword>
<evidence type="ECO:0000256" key="10">
    <source>
        <dbReference type="HAMAP-Rule" id="MF_00823"/>
    </source>
</evidence>